<gene>
    <name evidence="5" type="ORF">VKT23_008977</name>
</gene>
<evidence type="ECO:0000313" key="5">
    <source>
        <dbReference type="EMBL" id="KAK7461048.1"/>
    </source>
</evidence>
<dbReference type="Proteomes" id="UP001498398">
    <property type="component" value="Unassembled WGS sequence"/>
</dbReference>
<comment type="similarity">
    <text evidence="1 3">Belongs to the type-B carboxylesterase/lipase family.</text>
</comment>
<dbReference type="PANTHER" id="PTHR11559">
    <property type="entry name" value="CARBOXYLESTERASE"/>
    <property type="match status" value="1"/>
</dbReference>
<dbReference type="EMBL" id="JBANRG010000014">
    <property type="protein sequence ID" value="KAK7461048.1"/>
    <property type="molecule type" value="Genomic_DNA"/>
</dbReference>
<evidence type="ECO:0000313" key="6">
    <source>
        <dbReference type="Proteomes" id="UP001498398"/>
    </source>
</evidence>
<feature type="domain" description="Carboxylesterase type B" evidence="4">
    <location>
        <begin position="16"/>
        <end position="476"/>
    </location>
</feature>
<feature type="signal peptide" evidence="3">
    <location>
        <begin position="1"/>
        <end position="16"/>
    </location>
</feature>
<evidence type="ECO:0000259" key="4">
    <source>
        <dbReference type="Pfam" id="PF00135"/>
    </source>
</evidence>
<dbReference type="PROSITE" id="PS00122">
    <property type="entry name" value="CARBOXYLESTERASE_B_1"/>
    <property type="match status" value="1"/>
</dbReference>
<reference evidence="5 6" key="1">
    <citation type="submission" date="2024-01" db="EMBL/GenBank/DDBJ databases">
        <title>A draft genome for the cacao thread blight pathogen Marasmiellus scandens.</title>
        <authorList>
            <person name="Baruah I.K."/>
            <person name="Leung J."/>
            <person name="Bukari Y."/>
            <person name="Amoako-Attah I."/>
            <person name="Meinhardt L.W."/>
            <person name="Bailey B.A."/>
            <person name="Cohen S.P."/>
        </authorList>
    </citation>
    <scope>NUCLEOTIDE SEQUENCE [LARGE SCALE GENOMIC DNA]</scope>
    <source>
        <strain evidence="5 6">GH-19</strain>
    </source>
</reference>
<dbReference type="Gene3D" id="3.40.50.1820">
    <property type="entry name" value="alpha/beta hydrolase"/>
    <property type="match status" value="1"/>
</dbReference>
<feature type="chain" id="PRO_5044980642" description="Carboxylic ester hydrolase" evidence="3">
    <location>
        <begin position="17"/>
        <end position="517"/>
    </location>
</feature>
<dbReference type="Pfam" id="PF00135">
    <property type="entry name" value="COesterase"/>
    <property type="match status" value="1"/>
</dbReference>
<evidence type="ECO:0000256" key="2">
    <source>
        <dbReference type="ARBA" id="ARBA00022801"/>
    </source>
</evidence>
<sequence length="517" mass="55215">MLALTLPFLCSYAADAPSVTLDYGTFEGVDDSTTGITSFLGIRYADAPTGDNRWRAAVSPPSEDLGTVDATDFADICASIGQTGDGTSEDCLFGNVFVPSGTTGDDSLPVVVWFHGGGFQSGGTPDFDPVLLMNSSAKPMIFTSFAYRLGPFGFLGGSRLKEDGQLNIGIQDQAPKFGGDPDRVAIWGQSGGAGSTMFHLLANGGDNEGLFHAAMGDSPSLSVTPDFDSDEVESIFNQFASNANCGTNEDDDVLDCLRATDLDDLADAWDALVDNRTSTLFNFAPIRDGDFIAVRPVEGFASGKFAQVPVLYGSNSDEGAGWSSRLDNPAANTAESNATETTVFNFLRGQWNGLARDSFDNAVDLYPLDDFDDSFDLQGQQMYGEVRYICTAGLITMSATAAGLSAYQYHYDNSHLGSGHGSELAAMFPANTPDDADDDDLALFEAMREFVTSFITTGTPTSDSADVEWDAVTDTSNDGSPRILFSPDGIKMEKISDELNEHCVFWHSDTLADEMET</sequence>
<dbReference type="InterPro" id="IPR002018">
    <property type="entry name" value="CarbesteraseB"/>
</dbReference>
<comment type="caution">
    <text evidence="5">The sequence shown here is derived from an EMBL/GenBank/DDBJ whole genome shotgun (WGS) entry which is preliminary data.</text>
</comment>
<keyword evidence="2 3" id="KW-0378">Hydrolase</keyword>
<protein>
    <recommendedName>
        <fullName evidence="3">Carboxylic ester hydrolase</fullName>
        <ecNumber evidence="3">3.1.1.-</ecNumber>
    </recommendedName>
</protein>
<keyword evidence="6" id="KW-1185">Reference proteome</keyword>
<keyword evidence="3" id="KW-0732">Signal</keyword>
<name>A0ABR1JG23_9AGAR</name>
<dbReference type="EC" id="3.1.1.-" evidence="3"/>
<organism evidence="5 6">
    <name type="scientific">Marasmiellus scandens</name>
    <dbReference type="NCBI Taxonomy" id="2682957"/>
    <lineage>
        <taxon>Eukaryota</taxon>
        <taxon>Fungi</taxon>
        <taxon>Dikarya</taxon>
        <taxon>Basidiomycota</taxon>
        <taxon>Agaricomycotina</taxon>
        <taxon>Agaricomycetes</taxon>
        <taxon>Agaricomycetidae</taxon>
        <taxon>Agaricales</taxon>
        <taxon>Marasmiineae</taxon>
        <taxon>Omphalotaceae</taxon>
        <taxon>Marasmiellus</taxon>
    </lineage>
</organism>
<dbReference type="InterPro" id="IPR019826">
    <property type="entry name" value="Carboxylesterase_B_AS"/>
</dbReference>
<evidence type="ECO:0000256" key="3">
    <source>
        <dbReference type="RuleBase" id="RU361235"/>
    </source>
</evidence>
<accession>A0ABR1JG23</accession>
<dbReference type="InterPro" id="IPR050309">
    <property type="entry name" value="Type-B_Carboxylest/Lipase"/>
</dbReference>
<dbReference type="InterPro" id="IPR029058">
    <property type="entry name" value="AB_hydrolase_fold"/>
</dbReference>
<dbReference type="SUPFAM" id="SSF53474">
    <property type="entry name" value="alpha/beta-Hydrolases"/>
    <property type="match status" value="1"/>
</dbReference>
<evidence type="ECO:0000256" key="1">
    <source>
        <dbReference type="ARBA" id="ARBA00005964"/>
    </source>
</evidence>
<proteinExistence type="inferred from homology"/>